<dbReference type="Pfam" id="PF13416">
    <property type="entry name" value="SBP_bac_8"/>
    <property type="match status" value="1"/>
</dbReference>
<dbReference type="GO" id="GO:0030313">
    <property type="term" value="C:cell envelope"/>
    <property type="evidence" value="ECO:0007669"/>
    <property type="project" value="UniProtKB-SubCell"/>
</dbReference>
<name>X0TYC3_9ZZZZ</name>
<keyword evidence="2" id="KW-0813">Transport</keyword>
<dbReference type="InterPro" id="IPR006059">
    <property type="entry name" value="SBP"/>
</dbReference>
<dbReference type="EMBL" id="BARS01010399">
    <property type="protein sequence ID" value="GAF93137.1"/>
    <property type="molecule type" value="Genomic_DNA"/>
</dbReference>
<gene>
    <name evidence="4" type="ORF">S01H1_19286</name>
</gene>
<dbReference type="AlphaFoldDB" id="X0TYC3"/>
<organism evidence="4">
    <name type="scientific">marine sediment metagenome</name>
    <dbReference type="NCBI Taxonomy" id="412755"/>
    <lineage>
        <taxon>unclassified sequences</taxon>
        <taxon>metagenomes</taxon>
        <taxon>ecological metagenomes</taxon>
    </lineage>
</organism>
<evidence type="ECO:0000256" key="1">
    <source>
        <dbReference type="ARBA" id="ARBA00004196"/>
    </source>
</evidence>
<dbReference type="PANTHER" id="PTHR43649:SF31">
    <property type="entry name" value="SN-GLYCEROL-3-PHOSPHATE-BINDING PERIPLASMIC PROTEIN UGPB"/>
    <property type="match status" value="1"/>
</dbReference>
<dbReference type="SUPFAM" id="SSF53850">
    <property type="entry name" value="Periplasmic binding protein-like II"/>
    <property type="match status" value="1"/>
</dbReference>
<dbReference type="PANTHER" id="PTHR43649">
    <property type="entry name" value="ARABINOSE-BINDING PROTEIN-RELATED"/>
    <property type="match status" value="1"/>
</dbReference>
<evidence type="ECO:0000256" key="3">
    <source>
        <dbReference type="ARBA" id="ARBA00022729"/>
    </source>
</evidence>
<reference evidence="4" key="1">
    <citation type="journal article" date="2014" name="Front. Microbiol.">
        <title>High frequency of phylogenetically diverse reductive dehalogenase-homologous genes in deep subseafloor sedimentary metagenomes.</title>
        <authorList>
            <person name="Kawai M."/>
            <person name="Futagami T."/>
            <person name="Toyoda A."/>
            <person name="Takaki Y."/>
            <person name="Nishi S."/>
            <person name="Hori S."/>
            <person name="Arai W."/>
            <person name="Tsubouchi T."/>
            <person name="Morono Y."/>
            <person name="Uchiyama I."/>
            <person name="Ito T."/>
            <person name="Fujiyama A."/>
            <person name="Inagaki F."/>
            <person name="Takami H."/>
        </authorList>
    </citation>
    <scope>NUCLEOTIDE SEQUENCE</scope>
    <source>
        <strain evidence="4">Expedition CK06-06</strain>
    </source>
</reference>
<dbReference type="Gene3D" id="3.40.190.10">
    <property type="entry name" value="Periplasmic binding protein-like II"/>
    <property type="match status" value="1"/>
</dbReference>
<sequence>QYYVVDGQLYGMPFGIAVPLLYYDKLDFREVGLDPEQPPKDLEELQEMSQKLVKRDSHGNILRAGIARDIMAWYLEVALAEHGDLYANNGNGREGRATEVVFDGEAGQAFFRSWHEMIKEGSAINVGRNPTQADALLAMGVGRATMSLSSSAALRSVLDVLERGEMDIEPAVGAVPGIPGGTGFPGVYGRSLWILKGRPEAEQEAAWKFIRWLLEPEQQAEWFAGSGYLPVRVSAYDLPAAQAAMAEYPGFRVAVDLFLGAPSTQASLGPLLGPMRDVREAVDTAIEEMVVGSKDPIEAIQDAADEAND</sequence>
<evidence type="ECO:0008006" key="5">
    <source>
        <dbReference type="Google" id="ProtNLM"/>
    </source>
</evidence>
<comment type="caution">
    <text evidence="4">The sequence shown here is derived from an EMBL/GenBank/DDBJ whole genome shotgun (WGS) entry which is preliminary data.</text>
</comment>
<evidence type="ECO:0000256" key="2">
    <source>
        <dbReference type="ARBA" id="ARBA00022448"/>
    </source>
</evidence>
<comment type="subcellular location">
    <subcellularLocation>
        <location evidence="1">Cell envelope</location>
    </subcellularLocation>
</comment>
<keyword evidence="3" id="KW-0732">Signal</keyword>
<feature type="non-terminal residue" evidence="4">
    <location>
        <position position="309"/>
    </location>
</feature>
<dbReference type="InterPro" id="IPR050490">
    <property type="entry name" value="Bact_solute-bd_prot1"/>
</dbReference>
<proteinExistence type="predicted"/>
<protein>
    <recommendedName>
        <fullName evidence="5">Extracellular solute-binding protein</fullName>
    </recommendedName>
</protein>
<evidence type="ECO:0000313" key="4">
    <source>
        <dbReference type="EMBL" id="GAF93137.1"/>
    </source>
</evidence>
<feature type="non-terminal residue" evidence="4">
    <location>
        <position position="1"/>
    </location>
</feature>
<accession>X0TYC3</accession>